<dbReference type="GO" id="GO:0003677">
    <property type="term" value="F:DNA binding"/>
    <property type="evidence" value="ECO:0007669"/>
    <property type="project" value="InterPro"/>
</dbReference>
<proteinExistence type="predicted"/>
<dbReference type="InterPro" id="IPR038969">
    <property type="entry name" value="FEN"/>
</dbReference>
<dbReference type="GeneID" id="26627570"/>
<accession>A0A0B5A4Q4</accession>
<dbReference type="Pfam" id="PF02739">
    <property type="entry name" value="5_3_exonuc_N"/>
    <property type="match status" value="1"/>
</dbReference>
<dbReference type="GO" id="GO:0033567">
    <property type="term" value="P:DNA replication, Okazaki fragment processing"/>
    <property type="evidence" value="ECO:0007669"/>
    <property type="project" value="InterPro"/>
</dbReference>
<reference evidence="3 4" key="1">
    <citation type="submission" date="2014-11" db="EMBL/GenBank/DDBJ databases">
        <title>Complete genome sequence of vB_YenM_TG1, a broad host range bacteriophage which infects Yersinia enterocolitica.</title>
        <authorList>
            <person name="Leon-Velarde C.G."/>
            <person name="Kropinski A.M."/>
            <person name="Chen S."/>
            <person name="Griffiths M.W."/>
            <person name="Odumeru J.A."/>
        </authorList>
    </citation>
    <scope>NUCLEOTIDE SEQUENCE [LARGE SCALE GENOMIC DNA]</scope>
</reference>
<dbReference type="Gene3D" id="3.40.50.1010">
    <property type="entry name" value="5'-nuclease"/>
    <property type="match status" value="1"/>
</dbReference>
<dbReference type="SUPFAM" id="SSF88723">
    <property type="entry name" value="PIN domain-like"/>
    <property type="match status" value="1"/>
</dbReference>
<evidence type="ECO:0000313" key="4">
    <source>
        <dbReference type="Proteomes" id="UP000031805"/>
    </source>
</evidence>
<protein>
    <submittedName>
        <fullName evidence="3">Ribonuclease H</fullName>
        <ecNumber evidence="3">3.1.26.4</ecNumber>
    </submittedName>
</protein>
<dbReference type="PANTHER" id="PTHR42646:SF2">
    <property type="entry name" value="5'-3' EXONUCLEASE FAMILY PROTEIN"/>
    <property type="match status" value="1"/>
</dbReference>
<evidence type="ECO:0000259" key="1">
    <source>
        <dbReference type="Pfam" id="PF02739"/>
    </source>
</evidence>
<dbReference type="GO" id="GO:0004523">
    <property type="term" value="F:RNA-DNA hybrid ribonuclease activity"/>
    <property type="evidence" value="ECO:0007669"/>
    <property type="project" value="UniProtKB-EC"/>
</dbReference>
<gene>
    <name evidence="3" type="ORF">YenMTG1_246</name>
</gene>
<dbReference type="RefSeq" id="YP_009200507.1">
    <property type="nucleotide sequence ID" value="NC_028820.1"/>
</dbReference>
<dbReference type="InterPro" id="IPR036276">
    <property type="entry name" value="T4_RNaseH_C"/>
</dbReference>
<dbReference type="GO" id="GO:0017108">
    <property type="term" value="F:5'-flap endonuclease activity"/>
    <property type="evidence" value="ECO:0007669"/>
    <property type="project" value="InterPro"/>
</dbReference>
<dbReference type="CDD" id="cd09860">
    <property type="entry name" value="PIN_T4-like"/>
    <property type="match status" value="1"/>
</dbReference>
<evidence type="ECO:0000259" key="2">
    <source>
        <dbReference type="Pfam" id="PF09293"/>
    </source>
</evidence>
<dbReference type="InterPro" id="IPR020046">
    <property type="entry name" value="5-3_exonucl_a-hlix_arch_N"/>
</dbReference>
<sequence>MSLNEMFFGEETPPDGVAILDFSQIIMAAAFVEFGEAAKFPKISENMLRHLVLNSIKYNKKLAAKHGYTNLVIAVDNSTSGYWRRDVASYYKRNRKNDRDESPFDWAGLFEAMHKIVFELETNMPYTLMNIDKVEADDHIAVIVKLCNDKNIPVLIVSSDGDFTQLHKYPNVKQWSPMFKKWVKPKISPLMDNVVKVVKGDKKDNVASIKVRGDFHTSKVEGERQPSVKSSLLDLIADNYFDDLSIEQLLTSEEWVRYKENRILIDMDYIDEDISALILKRYNSYVPAKRNKIYSYLVKNGLSKLTQHANDF</sequence>
<organism evidence="3 4">
    <name type="scientific">Yersinia phage vB_YenM_TG1</name>
    <dbReference type="NCBI Taxonomy" id="1589265"/>
    <lineage>
        <taxon>Viruses</taxon>
        <taxon>Duplodnaviria</taxon>
        <taxon>Heunggongvirae</taxon>
        <taxon>Uroviricota</taxon>
        <taxon>Caudoviricetes</taxon>
        <taxon>Pantevenvirales</taxon>
        <taxon>Straboviridae</taxon>
        <taxon>Tevenvirinae</taxon>
        <taxon>Tegunavirus</taxon>
        <taxon>Tegunavirus yenmtg1</taxon>
    </lineage>
</organism>
<dbReference type="PANTHER" id="PTHR42646">
    <property type="entry name" value="FLAP ENDONUCLEASE XNI"/>
    <property type="match status" value="1"/>
</dbReference>
<dbReference type="EC" id="3.1.26.4" evidence="3"/>
<dbReference type="EMBL" id="KP202158">
    <property type="protein sequence ID" value="AJD82056.1"/>
    <property type="molecule type" value="Genomic_DNA"/>
</dbReference>
<dbReference type="Pfam" id="PF09293">
    <property type="entry name" value="RNaseH_C"/>
    <property type="match status" value="1"/>
</dbReference>
<dbReference type="Gene3D" id="1.10.150.20">
    <property type="entry name" value="5' to 3' exonuclease, C-terminal subdomain"/>
    <property type="match status" value="1"/>
</dbReference>
<dbReference type="SUPFAM" id="SSF47807">
    <property type="entry name" value="5' to 3' exonuclease, C-terminal subdomain"/>
    <property type="match status" value="1"/>
</dbReference>
<dbReference type="InterPro" id="IPR036279">
    <property type="entry name" value="5-3_exonuclease_C_sf"/>
</dbReference>
<dbReference type="KEGG" id="vg:26627570"/>
<name>A0A0B5A4Q4_9CAUD</name>
<feature type="domain" description="T4 RNase H C-terminal" evidence="2">
    <location>
        <begin position="188"/>
        <end position="312"/>
    </location>
</feature>
<keyword evidence="3" id="KW-0378">Hydrolase</keyword>
<dbReference type="Proteomes" id="UP000031805">
    <property type="component" value="Segment"/>
</dbReference>
<dbReference type="InterPro" id="IPR029060">
    <property type="entry name" value="PIN-like_dom_sf"/>
</dbReference>
<feature type="domain" description="5'-3' exonuclease alpha-helical arch N-terminal" evidence="1">
    <location>
        <begin position="49"/>
        <end position="176"/>
    </location>
</feature>
<keyword evidence="4" id="KW-1185">Reference proteome</keyword>
<evidence type="ECO:0000313" key="3">
    <source>
        <dbReference type="EMBL" id="AJD82056.1"/>
    </source>
</evidence>